<dbReference type="AlphaFoldDB" id="A0A498CVS5"/>
<evidence type="ECO:0000313" key="2">
    <source>
        <dbReference type="EMBL" id="RLL12122.1"/>
    </source>
</evidence>
<evidence type="ECO:0000313" key="3">
    <source>
        <dbReference type="Proteomes" id="UP000276301"/>
    </source>
</evidence>
<comment type="caution">
    <text evidence="2">The sequence shown here is derived from an EMBL/GenBank/DDBJ whole genome shotgun (WGS) entry which is preliminary data.</text>
</comment>
<evidence type="ECO:0000256" key="1">
    <source>
        <dbReference type="SAM" id="MobiDB-lite"/>
    </source>
</evidence>
<keyword evidence="3" id="KW-1185">Reference proteome</keyword>
<dbReference type="Proteomes" id="UP000276301">
    <property type="component" value="Unassembled WGS sequence"/>
</dbReference>
<feature type="region of interest" description="Disordered" evidence="1">
    <location>
        <begin position="61"/>
        <end position="83"/>
    </location>
</feature>
<proteinExistence type="predicted"/>
<dbReference type="EMBL" id="RCHT01000007">
    <property type="protein sequence ID" value="RLL12122.1"/>
    <property type="molecule type" value="Genomic_DNA"/>
</dbReference>
<name>A0A498CVS5_9FIRM</name>
<accession>A0A498CVS5</accession>
<gene>
    <name evidence="2" type="ORF">D4A47_06235</name>
</gene>
<protein>
    <submittedName>
        <fullName evidence="2">Uncharacterized protein</fullName>
    </submittedName>
</protein>
<sequence length="83" mass="9014">MQVLNTYRMKTPTRTIDLAPGAEPETFANGEAYTLTPMVRLIAAEGKILTNGTATQPCVITGSSEGWTEVDAPDDDQRQKEAE</sequence>
<organism evidence="2 3">
    <name type="scientific">Anaerotruncus massiliensis</name>
    <name type="common">ex Liu et al. 2021</name>
    <dbReference type="NCBI Taxonomy" id="2321404"/>
    <lineage>
        <taxon>Bacteria</taxon>
        <taxon>Bacillati</taxon>
        <taxon>Bacillota</taxon>
        <taxon>Clostridia</taxon>
        <taxon>Eubacteriales</taxon>
        <taxon>Oscillospiraceae</taxon>
        <taxon>Anaerotruncus</taxon>
    </lineage>
</organism>
<reference evidence="2 3" key="1">
    <citation type="submission" date="2018-10" db="EMBL/GenBank/DDBJ databases">
        <title>Anaerotruncus faecis sp. nov., isolated from human feces.</title>
        <authorList>
            <person name="Wang Y.-J."/>
        </authorList>
    </citation>
    <scope>NUCLEOTIDE SEQUENCE [LARGE SCALE GENOMIC DNA]</scope>
    <source>
        <strain evidence="2 3">22A2-44</strain>
    </source>
</reference>